<gene>
    <name evidence="2" type="ORF">DFH07DRAFT_965205</name>
</gene>
<keyword evidence="3" id="KW-1185">Reference proteome</keyword>
<feature type="compositionally biased region" description="Polar residues" evidence="1">
    <location>
        <begin position="27"/>
        <end position="40"/>
    </location>
</feature>
<name>A0AAD7IDJ2_9AGAR</name>
<feature type="compositionally biased region" description="Polar residues" evidence="1">
    <location>
        <begin position="1"/>
        <end position="11"/>
    </location>
</feature>
<dbReference type="Proteomes" id="UP001215280">
    <property type="component" value="Unassembled WGS sequence"/>
</dbReference>
<evidence type="ECO:0000313" key="3">
    <source>
        <dbReference type="Proteomes" id="UP001215280"/>
    </source>
</evidence>
<reference evidence="2" key="1">
    <citation type="submission" date="2023-03" db="EMBL/GenBank/DDBJ databases">
        <title>Massive genome expansion in bonnet fungi (Mycena s.s.) driven by repeated elements and novel gene families across ecological guilds.</title>
        <authorList>
            <consortium name="Lawrence Berkeley National Laboratory"/>
            <person name="Harder C.B."/>
            <person name="Miyauchi S."/>
            <person name="Viragh M."/>
            <person name="Kuo A."/>
            <person name="Thoen E."/>
            <person name="Andreopoulos B."/>
            <person name="Lu D."/>
            <person name="Skrede I."/>
            <person name="Drula E."/>
            <person name="Henrissat B."/>
            <person name="Morin E."/>
            <person name="Kohler A."/>
            <person name="Barry K."/>
            <person name="LaButti K."/>
            <person name="Morin E."/>
            <person name="Salamov A."/>
            <person name="Lipzen A."/>
            <person name="Mereny Z."/>
            <person name="Hegedus B."/>
            <person name="Baldrian P."/>
            <person name="Stursova M."/>
            <person name="Weitz H."/>
            <person name="Taylor A."/>
            <person name="Grigoriev I.V."/>
            <person name="Nagy L.G."/>
            <person name="Martin F."/>
            <person name="Kauserud H."/>
        </authorList>
    </citation>
    <scope>NUCLEOTIDE SEQUENCE</scope>
    <source>
        <strain evidence="2">CBHHK188m</strain>
    </source>
</reference>
<dbReference type="AlphaFoldDB" id="A0AAD7IDJ2"/>
<feature type="compositionally biased region" description="Basic and acidic residues" evidence="1">
    <location>
        <begin position="13"/>
        <end position="26"/>
    </location>
</feature>
<comment type="caution">
    <text evidence="2">The sequence shown here is derived from an EMBL/GenBank/DDBJ whole genome shotgun (WGS) entry which is preliminary data.</text>
</comment>
<sequence>MERPTASSSAKKTLKDQQKKPEKPESTQRTTRSVSDFTTSKHTVKTRTELYGIGKYTWKTEGVDGTRTHLIMKGFISGDCDPNPSLATLVLVLLRAVAFILEERRDNKVLKIAETLNGIDTNLLKVLAYAEQEKEGPAPINAGENGLAEVLEKAEKSVTNTGERVPSGPKGRTYAAAVASGTKAPPQHVIALANAHAGDCQVMVVLSEKELVEKASLALEHAKSVLGDDTAPDRMGFVGAKRVWSGAVVFHLTAAEWLQLPRCMNAFLMGLGGTAIYKPRNYSVVVEFVLVTFDPALRHAFRTLEDDNGLERDVITQERYIKPLERRHVGQHTIFGFATAEGANHAIRHRLFVHGKRVTERKLLSEPIRCMKCQMIGTTHNAATCPSIHDTSHVLAQTAKPLNVLTEATEWWTATAPCL</sequence>
<accession>A0AAD7IDJ2</accession>
<protein>
    <submittedName>
        <fullName evidence="2">Uncharacterized protein</fullName>
    </submittedName>
</protein>
<organism evidence="2 3">
    <name type="scientific">Mycena maculata</name>
    <dbReference type="NCBI Taxonomy" id="230809"/>
    <lineage>
        <taxon>Eukaryota</taxon>
        <taxon>Fungi</taxon>
        <taxon>Dikarya</taxon>
        <taxon>Basidiomycota</taxon>
        <taxon>Agaricomycotina</taxon>
        <taxon>Agaricomycetes</taxon>
        <taxon>Agaricomycetidae</taxon>
        <taxon>Agaricales</taxon>
        <taxon>Marasmiineae</taxon>
        <taxon>Mycenaceae</taxon>
        <taxon>Mycena</taxon>
    </lineage>
</organism>
<evidence type="ECO:0000313" key="2">
    <source>
        <dbReference type="EMBL" id="KAJ7740656.1"/>
    </source>
</evidence>
<feature type="region of interest" description="Disordered" evidence="1">
    <location>
        <begin position="1"/>
        <end position="40"/>
    </location>
</feature>
<dbReference type="EMBL" id="JARJLG010000126">
    <property type="protein sequence ID" value="KAJ7740656.1"/>
    <property type="molecule type" value="Genomic_DNA"/>
</dbReference>
<proteinExistence type="predicted"/>
<evidence type="ECO:0000256" key="1">
    <source>
        <dbReference type="SAM" id="MobiDB-lite"/>
    </source>
</evidence>